<dbReference type="CDD" id="cd16442">
    <property type="entry name" value="BPL"/>
    <property type="match status" value="1"/>
</dbReference>
<evidence type="ECO:0000256" key="1">
    <source>
        <dbReference type="ARBA" id="ARBA00009934"/>
    </source>
</evidence>
<name>A0A433SJ20_ELYCH</name>
<evidence type="ECO:0000256" key="2">
    <source>
        <dbReference type="ARBA" id="ARBA00022598"/>
    </source>
</evidence>
<dbReference type="GO" id="GO:0005737">
    <property type="term" value="C:cytoplasm"/>
    <property type="evidence" value="ECO:0007669"/>
    <property type="project" value="TreeGrafter"/>
</dbReference>
<proteinExistence type="inferred from homology"/>
<keyword evidence="5" id="KW-1185">Reference proteome</keyword>
<comment type="caution">
    <text evidence="4">The sequence shown here is derived from an EMBL/GenBank/DDBJ whole genome shotgun (WGS) entry which is preliminary data.</text>
</comment>
<dbReference type="PANTHER" id="PTHR12835">
    <property type="entry name" value="BIOTIN PROTEIN LIGASE"/>
    <property type="match status" value="1"/>
</dbReference>
<dbReference type="SUPFAM" id="SSF55681">
    <property type="entry name" value="Class II aaRS and biotin synthetases"/>
    <property type="match status" value="1"/>
</dbReference>
<evidence type="ECO:0000259" key="3">
    <source>
        <dbReference type="PROSITE" id="PS51733"/>
    </source>
</evidence>
<feature type="domain" description="BPL/LPL catalytic" evidence="3">
    <location>
        <begin position="1"/>
        <end position="121"/>
    </location>
</feature>
<feature type="non-terminal residue" evidence="4">
    <location>
        <position position="1"/>
    </location>
</feature>
<dbReference type="GO" id="GO:0004077">
    <property type="term" value="F:biotin--[biotin carboxyl-carrier protein] ligase activity"/>
    <property type="evidence" value="ECO:0007669"/>
    <property type="project" value="InterPro"/>
</dbReference>
<reference evidence="4 5" key="1">
    <citation type="submission" date="2019-01" db="EMBL/GenBank/DDBJ databases">
        <title>A draft genome assembly of the solar-powered sea slug Elysia chlorotica.</title>
        <authorList>
            <person name="Cai H."/>
            <person name="Li Q."/>
            <person name="Fang X."/>
            <person name="Li J."/>
            <person name="Curtis N.E."/>
            <person name="Altenburger A."/>
            <person name="Shibata T."/>
            <person name="Feng M."/>
            <person name="Maeda T."/>
            <person name="Schwartz J.A."/>
            <person name="Shigenobu S."/>
            <person name="Lundholm N."/>
            <person name="Nishiyama T."/>
            <person name="Yang H."/>
            <person name="Hasebe M."/>
            <person name="Li S."/>
            <person name="Pierce S.K."/>
            <person name="Wang J."/>
        </authorList>
    </citation>
    <scope>NUCLEOTIDE SEQUENCE [LARGE SCALE GENOMIC DNA]</scope>
    <source>
        <strain evidence="4">EC2010</strain>
        <tissue evidence="4">Whole organism of an adult</tissue>
    </source>
</reference>
<organism evidence="4 5">
    <name type="scientific">Elysia chlorotica</name>
    <name type="common">Eastern emerald elysia</name>
    <name type="synonym">Sea slug</name>
    <dbReference type="NCBI Taxonomy" id="188477"/>
    <lineage>
        <taxon>Eukaryota</taxon>
        <taxon>Metazoa</taxon>
        <taxon>Spiralia</taxon>
        <taxon>Lophotrochozoa</taxon>
        <taxon>Mollusca</taxon>
        <taxon>Gastropoda</taxon>
        <taxon>Heterobranchia</taxon>
        <taxon>Euthyneura</taxon>
        <taxon>Panpulmonata</taxon>
        <taxon>Sacoglossa</taxon>
        <taxon>Placobranchoidea</taxon>
        <taxon>Plakobranchidae</taxon>
        <taxon>Elysia</taxon>
    </lineage>
</organism>
<dbReference type="PROSITE" id="PS51733">
    <property type="entry name" value="BPL_LPL_CATALYTIC"/>
    <property type="match status" value="1"/>
</dbReference>
<sequence length="121" mass="13435">STSLDAMLAQQKYSSDAIFLSEHQTDGYGRFDRQWHSPFGKNIYLTMLEVIDLDISKISGLSLSVAVSIAKVIEKMGLNPEIKWPNDIYINDKKVCGIIINAFAELNGKVKVFIGIGLNVN</sequence>
<protein>
    <recommendedName>
        <fullName evidence="3">BPL/LPL catalytic domain-containing protein</fullName>
    </recommendedName>
</protein>
<dbReference type="InterPro" id="IPR004408">
    <property type="entry name" value="Biotin_CoA_COase_ligase"/>
</dbReference>
<dbReference type="AlphaFoldDB" id="A0A433SJ20"/>
<dbReference type="PANTHER" id="PTHR12835:SF5">
    <property type="entry name" value="BIOTIN--PROTEIN LIGASE"/>
    <property type="match status" value="1"/>
</dbReference>
<comment type="similarity">
    <text evidence="1">Belongs to the biotin--protein ligase family.</text>
</comment>
<dbReference type="InterPro" id="IPR045864">
    <property type="entry name" value="aa-tRNA-synth_II/BPL/LPL"/>
</dbReference>
<evidence type="ECO:0000313" key="5">
    <source>
        <dbReference type="Proteomes" id="UP000271974"/>
    </source>
</evidence>
<dbReference type="NCBIfam" id="TIGR00121">
    <property type="entry name" value="birA_ligase"/>
    <property type="match status" value="1"/>
</dbReference>
<dbReference type="Proteomes" id="UP000271974">
    <property type="component" value="Unassembled WGS sequence"/>
</dbReference>
<dbReference type="Gene3D" id="3.30.930.10">
    <property type="entry name" value="Bira Bifunctional Protein, Domain 2"/>
    <property type="match status" value="1"/>
</dbReference>
<gene>
    <name evidence="4" type="ORF">EGW08_023197</name>
</gene>
<dbReference type="STRING" id="188477.A0A433SJ20"/>
<feature type="non-terminal residue" evidence="4">
    <location>
        <position position="121"/>
    </location>
</feature>
<evidence type="ECO:0000313" key="4">
    <source>
        <dbReference type="EMBL" id="RUS69040.1"/>
    </source>
</evidence>
<dbReference type="Pfam" id="PF03099">
    <property type="entry name" value="BPL_LplA_LipB"/>
    <property type="match status" value="1"/>
</dbReference>
<keyword evidence="2" id="KW-0436">Ligase</keyword>
<dbReference type="EMBL" id="RQTK01001857">
    <property type="protein sequence ID" value="RUS69040.1"/>
    <property type="molecule type" value="Genomic_DNA"/>
</dbReference>
<accession>A0A433SJ20</accession>
<dbReference type="InterPro" id="IPR004143">
    <property type="entry name" value="BPL_LPL_catalytic"/>
</dbReference>
<dbReference type="OrthoDB" id="10250105at2759"/>